<name>A0A5B8LRM4_9HYPH</name>
<feature type="region of interest" description="Disordered" evidence="1">
    <location>
        <begin position="59"/>
        <end position="81"/>
    </location>
</feature>
<dbReference type="OrthoDB" id="7875791at2"/>
<accession>A0A5B8LRM4</accession>
<keyword evidence="3" id="KW-1185">Reference proteome</keyword>
<dbReference type="RefSeq" id="WP_146289316.1">
    <property type="nucleotide sequence ID" value="NZ_CP042304.1"/>
</dbReference>
<sequence length="117" mass="12810">MRDLVATKSLVYATRRLQAGDYFTTRTHRDAQILVAIGKAKATRTPGKIDAPPAQIIQRAKQPHDANGKKGGSKIPDGDKDALNKLRADYQTLVGKRAFAGWDAVELQRRIDLALAS</sequence>
<gene>
    <name evidence="2" type="ORF">FPZ08_07055</name>
</gene>
<dbReference type="KEGG" id="dea:FPZ08_07055"/>
<evidence type="ECO:0000313" key="2">
    <source>
        <dbReference type="EMBL" id="QDZ10529.1"/>
    </source>
</evidence>
<reference evidence="2 3" key="1">
    <citation type="submission" date="2019-07" db="EMBL/GenBank/DDBJ databases">
        <title>Full genome sequence of Devosia sp. Gsoil 520.</title>
        <authorList>
            <person name="Im W.-T."/>
        </authorList>
    </citation>
    <scope>NUCLEOTIDE SEQUENCE [LARGE SCALE GENOMIC DNA]</scope>
    <source>
        <strain evidence="2 3">Gsoil 520</strain>
    </source>
</reference>
<dbReference type="AlphaFoldDB" id="A0A5B8LRM4"/>
<proteinExistence type="predicted"/>
<protein>
    <submittedName>
        <fullName evidence="2">Uncharacterized protein</fullName>
    </submittedName>
</protein>
<evidence type="ECO:0000313" key="3">
    <source>
        <dbReference type="Proteomes" id="UP000315364"/>
    </source>
</evidence>
<evidence type="ECO:0000256" key="1">
    <source>
        <dbReference type="SAM" id="MobiDB-lite"/>
    </source>
</evidence>
<dbReference type="EMBL" id="CP042304">
    <property type="protein sequence ID" value="QDZ10529.1"/>
    <property type="molecule type" value="Genomic_DNA"/>
</dbReference>
<dbReference type="Proteomes" id="UP000315364">
    <property type="component" value="Chromosome"/>
</dbReference>
<organism evidence="2 3">
    <name type="scientific">Devosia ginsengisoli</name>
    <dbReference type="NCBI Taxonomy" id="400770"/>
    <lineage>
        <taxon>Bacteria</taxon>
        <taxon>Pseudomonadati</taxon>
        <taxon>Pseudomonadota</taxon>
        <taxon>Alphaproteobacteria</taxon>
        <taxon>Hyphomicrobiales</taxon>
        <taxon>Devosiaceae</taxon>
        <taxon>Devosia</taxon>
    </lineage>
</organism>